<protein>
    <submittedName>
        <fullName evidence="1">Uncharacterized protein</fullName>
    </submittedName>
</protein>
<evidence type="ECO:0000313" key="1">
    <source>
        <dbReference type="EMBL" id="KAI3362926.1"/>
    </source>
</evidence>
<organism evidence="1 2">
    <name type="scientific">Scortum barcoo</name>
    <name type="common">barcoo grunter</name>
    <dbReference type="NCBI Taxonomy" id="214431"/>
    <lineage>
        <taxon>Eukaryota</taxon>
        <taxon>Metazoa</taxon>
        <taxon>Chordata</taxon>
        <taxon>Craniata</taxon>
        <taxon>Vertebrata</taxon>
        <taxon>Euteleostomi</taxon>
        <taxon>Actinopterygii</taxon>
        <taxon>Neopterygii</taxon>
        <taxon>Teleostei</taxon>
        <taxon>Neoteleostei</taxon>
        <taxon>Acanthomorphata</taxon>
        <taxon>Eupercaria</taxon>
        <taxon>Centrarchiformes</taxon>
        <taxon>Terapontoidei</taxon>
        <taxon>Terapontidae</taxon>
        <taxon>Scortum</taxon>
    </lineage>
</organism>
<gene>
    <name evidence="1" type="ORF">L3Q82_011602</name>
</gene>
<name>A0ACB8W5C5_9TELE</name>
<reference evidence="1" key="1">
    <citation type="submission" date="2022-04" db="EMBL/GenBank/DDBJ databases">
        <title>Jade perch genome.</title>
        <authorList>
            <person name="Chao B."/>
        </authorList>
    </citation>
    <scope>NUCLEOTIDE SEQUENCE</scope>
    <source>
        <strain evidence="1">CB-2022</strain>
    </source>
</reference>
<dbReference type="Proteomes" id="UP000831701">
    <property type="component" value="Chromosome 14"/>
</dbReference>
<keyword evidence="2" id="KW-1185">Reference proteome</keyword>
<proteinExistence type="predicted"/>
<comment type="caution">
    <text evidence="1">The sequence shown here is derived from an EMBL/GenBank/DDBJ whole genome shotgun (WGS) entry which is preliminary data.</text>
</comment>
<dbReference type="EMBL" id="CM041544">
    <property type="protein sequence ID" value="KAI3362926.1"/>
    <property type="molecule type" value="Genomic_DNA"/>
</dbReference>
<evidence type="ECO:0000313" key="2">
    <source>
        <dbReference type="Proteomes" id="UP000831701"/>
    </source>
</evidence>
<sequence>MVKLRRTNQDLESALRCVVAANPSSWSSYLPWVEYLHNSLTSLATGVSPFEASLDYQPPLFPSQEEELSVPSVQHHLQCCQAVWRRTRAALEATAKRNQLTADKKRSPAPRYFIGQSVWLSSRNIPLRTESPSMRIHPTCHVSQLKPVVTSPLSPPADPPLHTQLIDDHPAYTVRRLLDIRGRGRGLQYLVDWDWESYGPEERSWIPRRLILDPEM</sequence>
<feature type="non-terminal residue" evidence="1">
    <location>
        <position position="216"/>
    </location>
</feature>
<accession>A0ACB8W5C5</accession>